<dbReference type="InterPro" id="IPR005300">
    <property type="entry name" value="MltA_B"/>
</dbReference>
<dbReference type="PANTHER" id="PTHR30124:SF0">
    <property type="entry name" value="MEMBRANE-BOUND LYTIC MUREIN TRANSGLYCOSYLASE A"/>
    <property type="match status" value="1"/>
</dbReference>
<dbReference type="Pfam" id="PF03562">
    <property type="entry name" value="MltA"/>
    <property type="match status" value="1"/>
</dbReference>
<comment type="caution">
    <text evidence="8">The sequence shown here is derived from an EMBL/GenBank/DDBJ whole genome shotgun (WGS) entry which is preliminary data.</text>
</comment>
<dbReference type="EMBL" id="JALHLG010000044">
    <property type="protein sequence ID" value="MCJ2188725.1"/>
    <property type="molecule type" value="Genomic_DNA"/>
</dbReference>
<dbReference type="InterPro" id="IPR010611">
    <property type="entry name" value="3D_dom"/>
</dbReference>
<sequence length="377" mass="40131">MLASCASVIPDTRQPGLPPPENAVALGVREGPSVAGLSLSEPDAAAALASFRESCPRLMSRSDGSGLTRPGDWREPCTAAANWGSGSAVLFFLSYFETAQIGDGKAFATGYYEPEIAGVRRRQPGFDVPVYGLPPDLVRAKTGDAKPLGNGRMPLGRYGRDGRFMQYYDRSAIEQGVLMGRGLEIAWAADPVELFFLQVQGSGRLRGPDGTVMRIGYAGQNGQPYTGIGKVMRERGLIGDGPGQYPGSMQGIMQYIREHPAEGRALMDENRSYVFFRELTGDGPLGALNVPVRAHSSVAADPRFVPLGAPVWLDLDRSEADGLWIAQDTGGAIKGANRFDTFWGAGKEARTTAGGMSGHGKALLLLPKGTLARLGAR</sequence>
<dbReference type="SMART" id="SM00925">
    <property type="entry name" value="MltA"/>
    <property type="match status" value="1"/>
</dbReference>
<evidence type="ECO:0000313" key="8">
    <source>
        <dbReference type="EMBL" id="MCJ2188725.1"/>
    </source>
</evidence>
<name>A0ABT0BUH4_9SPHN</name>
<evidence type="ECO:0000256" key="6">
    <source>
        <dbReference type="SAM" id="MobiDB-lite"/>
    </source>
</evidence>
<keyword evidence="4" id="KW-0961">Cell wall biogenesis/degradation</keyword>
<evidence type="ECO:0000256" key="2">
    <source>
        <dbReference type="ARBA" id="ARBA00012587"/>
    </source>
</evidence>
<keyword evidence="3" id="KW-0456">Lyase</keyword>
<evidence type="ECO:0000256" key="3">
    <source>
        <dbReference type="ARBA" id="ARBA00023239"/>
    </source>
</evidence>
<proteinExistence type="predicted"/>
<protein>
    <recommendedName>
        <fullName evidence="2">peptidoglycan lytic exotransglycosylase</fullName>
        <ecNumber evidence="2">4.2.2.n1</ecNumber>
    </recommendedName>
    <alternativeName>
        <fullName evidence="5">Murein hydrolase A</fullName>
    </alternativeName>
</protein>
<dbReference type="CDD" id="cd14485">
    <property type="entry name" value="mltA_like_LT_A"/>
    <property type="match status" value="1"/>
</dbReference>
<evidence type="ECO:0000256" key="4">
    <source>
        <dbReference type="ARBA" id="ARBA00023316"/>
    </source>
</evidence>
<dbReference type="InterPro" id="IPR036908">
    <property type="entry name" value="RlpA-like_sf"/>
</dbReference>
<comment type="catalytic activity">
    <reaction evidence="1">
        <text>Exolytic cleavage of the (1-&gt;4)-beta-glycosidic linkage between N-acetylmuramic acid (MurNAc) and N-acetylglucosamine (GlcNAc) residues in peptidoglycan, from either the reducing or the non-reducing ends of the peptidoglycan chains, with concomitant formation of a 1,6-anhydrobond in the MurNAc residue.</text>
        <dbReference type="EC" id="4.2.2.n1"/>
    </reaction>
</comment>
<dbReference type="Pfam" id="PF06725">
    <property type="entry name" value="3D"/>
    <property type="match status" value="1"/>
</dbReference>
<keyword evidence="9" id="KW-1185">Reference proteome</keyword>
<gene>
    <name evidence="8" type="ORF">MTR66_18130</name>
</gene>
<feature type="domain" description="Lytic transglycosylase MltA" evidence="7">
    <location>
        <begin position="115"/>
        <end position="277"/>
    </location>
</feature>
<organism evidence="8 9">
    <name type="scientific">Novosphingobium beihaiensis</name>
    <dbReference type="NCBI Taxonomy" id="2930389"/>
    <lineage>
        <taxon>Bacteria</taxon>
        <taxon>Pseudomonadati</taxon>
        <taxon>Pseudomonadota</taxon>
        <taxon>Alphaproteobacteria</taxon>
        <taxon>Sphingomonadales</taxon>
        <taxon>Sphingomonadaceae</taxon>
        <taxon>Novosphingobium</taxon>
    </lineage>
</organism>
<dbReference type="Gene3D" id="2.40.240.50">
    <property type="entry name" value="Barwin-like endoglucanases"/>
    <property type="match status" value="1"/>
</dbReference>
<reference evidence="8 9" key="1">
    <citation type="submission" date="2022-04" db="EMBL/GenBank/DDBJ databases">
        <title>Identification of a novel bacterium isolated from mangrove sediments.</title>
        <authorList>
            <person name="Pan X."/>
        </authorList>
    </citation>
    <scope>NUCLEOTIDE SEQUENCE [LARGE SCALE GENOMIC DNA]</scope>
    <source>
        <strain evidence="8 9">B2638</strain>
    </source>
</reference>
<dbReference type="Proteomes" id="UP001202281">
    <property type="component" value="Unassembled WGS sequence"/>
</dbReference>
<evidence type="ECO:0000256" key="1">
    <source>
        <dbReference type="ARBA" id="ARBA00001420"/>
    </source>
</evidence>
<dbReference type="InterPro" id="IPR026044">
    <property type="entry name" value="MltA"/>
</dbReference>
<evidence type="ECO:0000256" key="5">
    <source>
        <dbReference type="ARBA" id="ARBA00030918"/>
    </source>
</evidence>
<evidence type="ECO:0000313" key="9">
    <source>
        <dbReference type="Proteomes" id="UP001202281"/>
    </source>
</evidence>
<feature type="region of interest" description="Disordered" evidence="6">
    <location>
        <begin position="1"/>
        <end position="20"/>
    </location>
</feature>
<dbReference type="PANTHER" id="PTHR30124">
    <property type="entry name" value="MEMBRANE-BOUND LYTIC MUREIN TRANSGLYCOSYLASE A"/>
    <property type="match status" value="1"/>
</dbReference>
<dbReference type="PIRSF" id="PIRSF019422">
    <property type="entry name" value="MltA"/>
    <property type="match status" value="1"/>
</dbReference>
<dbReference type="SUPFAM" id="SSF50685">
    <property type="entry name" value="Barwin-like endoglucanases"/>
    <property type="match status" value="1"/>
</dbReference>
<dbReference type="CDD" id="cd14668">
    <property type="entry name" value="mlta_B"/>
    <property type="match status" value="1"/>
</dbReference>
<evidence type="ECO:0000259" key="7">
    <source>
        <dbReference type="SMART" id="SM00925"/>
    </source>
</evidence>
<dbReference type="Gene3D" id="2.40.40.10">
    <property type="entry name" value="RlpA-like domain"/>
    <property type="match status" value="1"/>
</dbReference>
<dbReference type="EC" id="4.2.2.n1" evidence="2"/>
<dbReference type="RefSeq" id="WP_243923661.1">
    <property type="nucleotide sequence ID" value="NZ_JALHLG010000044.1"/>
</dbReference>
<accession>A0ABT0BUH4</accession>